<dbReference type="SMART" id="SM00697">
    <property type="entry name" value="DM8"/>
    <property type="match status" value="1"/>
</dbReference>
<dbReference type="VEuPathDB" id="VectorBase:ASIC014791"/>
<dbReference type="VEuPathDB" id="VectorBase:ASIS022972"/>
<evidence type="ECO:0000313" key="2">
    <source>
        <dbReference type="EnsemblMetazoa" id="ASIC014791-PA"/>
    </source>
</evidence>
<proteinExistence type="predicted"/>
<dbReference type="Pfam" id="PF06477">
    <property type="entry name" value="DUF1091"/>
    <property type="match status" value="1"/>
</dbReference>
<sequence length="144" mass="16723">MDIVNASASIRRIGTRGKYVADFTVAVFQTLTDLQVTTSYYIPAFDGSLDKAIYNRTVNFCTYLRRPGTERVLQMIYEDLNRRGNLPKSCPVLVTTYSFNTSFDSFRLPPFLPESKFRFDLNFHHAHEPYFESHWFGTLRKVST</sequence>
<dbReference type="InterPro" id="IPR010512">
    <property type="entry name" value="DUF1091"/>
</dbReference>
<dbReference type="EMBL" id="ATLV01021651">
    <property type="status" value="NOT_ANNOTATED_CDS"/>
    <property type="molecule type" value="Genomic_DNA"/>
</dbReference>
<evidence type="ECO:0000313" key="3">
    <source>
        <dbReference type="Proteomes" id="UP000030765"/>
    </source>
</evidence>
<dbReference type="OrthoDB" id="8186735at2759"/>
<dbReference type="Proteomes" id="UP000030765">
    <property type="component" value="Unassembled WGS sequence"/>
</dbReference>
<dbReference type="PANTHER" id="PTHR20898">
    <property type="entry name" value="DAEDALUS ON 3-RELATED-RELATED"/>
    <property type="match status" value="1"/>
</dbReference>
<dbReference type="PANTHER" id="PTHR20898:SF1">
    <property type="entry name" value="MD-2-RELATED LIPID-RECOGNITION DOMAIN-CONTAINING PROTEIN"/>
    <property type="match status" value="1"/>
</dbReference>
<gene>
    <name evidence="1" type="ORF">ZHAS_00014791</name>
</gene>
<reference evidence="1 3" key="1">
    <citation type="journal article" date="2014" name="BMC Genomics">
        <title>Genome sequence of Anopheles sinensis provides insight into genetics basis of mosquito competence for malaria parasites.</title>
        <authorList>
            <person name="Zhou D."/>
            <person name="Zhang D."/>
            <person name="Ding G."/>
            <person name="Shi L."/>
            <person name="Hou Q."/>
            <person name="Ye Y."/>
            <person name="Xu Y."/>
            <person name="Zhou H."/>
            <person name="Xiong C."/>
            <person name="Li S."/>
            <person name="Yu J."/>
            <person name="Hong S."/>
            <person name="Yu X."/>
            <person name="Zou P."/>
            <person name="Chen C."/>
            <person name="Chang X."/>
            <person name="Wang W."/>
            <person name="Lv Y."/>
            <person name="Sun Y."/>
            <person name="Ma L."/>
            <person name="Shen B."/>
            <person name="Zhu C."/>
        </authorList>
    </citation>
    <scope>NUCLEOTIDE SEQUENCE [LARGE SCALE GENOMIC DNA]</scope>
</reference>
<protein>
    <submittedName>
        <fullName evidence="1">AGAP010992-PA-like protein</fullName>
    </submittedName>
</protein>
<organism evidence="1">
    <name type="scientific">Anopheles sinensis</name>
    <name type="common">Mosquito</name>
    <dbReference type="NCBI Taxonomy" id="74873"/>
    <lineage>
        <taxon>Eukaryota</taxon>
        <taxon>Metazoa</taxon>
        <taxon>Ecdysozoa</taxon>
        <taxon>Arthropoda</taxon>
        <taxon>Hexapoda</taxon>
        <taxon>Insecta</taxon>
        <taxon>Pterygota</taxon>
        <taxon>Neoptera</taxon>
        <taxon>Endopterygota</taxon>
        <taxon>Diptera</taxon>
        <taxon>Nematocera</taxon>
        <taxon>Culicoidea</taxon>
        <taxon>Culicidae</taxon>
        <taxon>Anophelinae</taxon>
        <taxon>Anopheles</taxon>
    </lineage>
</organism>
<keyword evidence="3" id="KW-1185">Reference proteome</keyword>
<name>A0A084W993_ANOSI</name>
<dbReference type="OMA" id="FHHAHEP"/>
<dbReference type="EnsemblMetazoa" id="ASIC014791-RA">
    <property type="protein sequence ID" value="ASIC014791-PA"/>
    <property type="gene ID" value="ASIC014791"/>
</dbReference>
<reference evidence="2" key="2">
    <citation type="submission" date="2020-05" db="UniProtKB">
        <authorList>
            <consortium name="EnsemblMetazoa"/>
        </authorList>
    </citation>
    <scope>IDENTIFICATION</scope>
</reference>
<accession>A0A084W993</accession>
<dbReference type="EMBL" id="KE525321">
    <property type="protein sequence ID" value="KFB46787.1"/>
    <property type="molecule type" value="Genomic_DNA"/>
</dbReference>
<dbReference type="AlphaFoldDB" id="A0A084W993"/>
<evidence type="ECO:0000313" key="1">
    <source>
        <dbReference type="EMBL" id="KFB46787.1"/>
    </source>
</evidence>